<dbReference type="Gene3D" id="2.30.130.40">
    <property type="entry name" value="LON domain-like"/>
    <property type="match status" value="1"/>
</dbReference>
<dbReference type="Proteomes" id="UP001082899">
    <property type="component" value="Unassembled WGS sequence"/>
</dbReference>
<protein>
    <submittedName>
        <fullName evidence="2">LON peptidase substrate-binding domain-containing protein</fullName>
    </submittedName>
</protein>
<dbReference type="PANTHER" id="PTHR46732:SF8">
    <property type="entry name" value="ATP-DEPENDENT PROTEASE LA (LON) DOMAIN PROTEIN"/>
    <property type="match status" value="1"/>
</dbReference>
<dbReference type="InterPro" id="IPR003111">
    <property type="entry name" value="Lon_prtase_N"/>
</dbReference>
<proteinExistence type="predicted"/>
<sequence length="212" mass="23216">MDTPFADLPLFPLGTVLFPDGLLPLRVFEARYVDMVGECLRKNTPFGVCLLRSGTEVTQAGQVPIPEAVGCLADIVDCDMEQLGVLLVRCRGSRRFRLLSSHTEKNGLLRGIVEPVGDDVPAETAESALQLASCAEVLGRIIDTLGEREKGGSGASLPFIAPYRLDDATWVSNRLAEVLPISIKARQQLMELEDAGARLDIVHQYMRRNQLL</sequence>
<dbReference type="SUPFAM" id="SSF88697">
    <property type="entry name" value="PUA domain-like"/>
    <property type="match status" value="1"/>
</dbReference>
<keyword evidence="3" id="KW-1185">Reference proteome</keyword>
<reference evidence="2" key="1">
    <citation type="submission" date="2022-11" db="EMBL/GenBank/DDBJ databases">
        <title>Robbsia betulipollinis sp. nov., isolated from pollen of birch (Betula pendula).</title>
        <authorList>
            <person name="Shi H."/>
            <person name="Ambika Manirajan B."/>
            <person name="Ratering S."/>
            <person name="Geissler-Plaum R."/>
            <person name="Schnell S."/>
        </authorList>
    </citation>
    <scope>NUCLEOTIDE SEQUENCE</scope>
    <source>
        <strain evidence="2">Bb-Pol-6</strain>
    </source>
</reference>
<dbReference type="InterPro" id="IPR046336">
    <property type="entry name" value="Lon_prtase_N_sf"/>
</dbReference>
<dbReference type="PROSITE" id="PS51787">
    <property type="entry name" value="LON_N"/>
    <property type="match status" value="1"/>
</dbReference>
<evidence type="ECO:0000313" key="3">
    <source>
        <dbReference type="Proteomes" id="UP001082899"/>
    </source>
</evidence>
<accession>A0ABT3ZKY2</accession>
<dbReference type="Pfam" id="PF02190">
    <property type="entry name" value="LON_substr_bdg"/>
    <property type="match status" value="1"/>
</dbReference>
<dbReference type="PANTHER" id="PTHR46732">
    <property type="entry name" value="ATP-DEPENDENT PROTEASE LA (LON) DOMAIN PROTEIN"/>
    <property type="match status" value="1"/>
</dbReference>
<comment type="caution">
    <text evidence="2">The sequence shown here is derived from an EMBL/GenBank/DDBJ whole genome shotgun (WGS) entry which is preliminary data.</text>
</comment>
<dbReference type="SMART" id="SM00464">
    <property type="entry name" value="LON"/>
    <property type="match status" value="1"/>
</dbReference>
<gene>
    <name evidence="2" type="ORF">OVY01_08040</name>
</gene>
<feature type="domain" description="Lon N-terminal" evidence="1">
    <location>
        <begin position="5"/>
        <end position="210"/>
    </location>
</feature>
<evidence type="ECO:0000259" key="1">
    <source>
        <dbReference type="PROSITE" id="PS51787"/>
    </source>
</evidence>
<organism evidence="2 3">
    <name type="scientific">Robbsia betulipollinis</name>
    <dbReference type="NCBI Taxonomy" id="2981849"/>
    <lineage>
        <taxon>Bacteria</taxon>
        <taxon>Pseudomonadati</taxon>
        <taxon>Pseudomonadota</taxon>
        <taxon>Betaproteobacteria</taxon>
        <taxon>Burkholderiales</taxon>
        <taxon>Burkholderiaceae</taxon>
        <taxon>Robbsia</taxon>
    </lineage>
</organism>
<dbReference type="InterPro" id="IPR015947">
    <property type="entry name" value="PUA-like_sf"/>
</dbReference>
<name>A0ABT3ZKY2_9BURK</name>
<dbReference type="RefSeq" id="WP_267846942.1">
    <property type="nucleotide sequence ID" value="NZ_JAPMXC010000001.1"/>
</dbReference>
<evidence type="ECO:0000313" key="2">
    <source>
        <dbReference type="EMBL" id="MCY0387181.1"/>
    </source>
</evidence>
<dbReference type="Gene3D" id="1.10.4060.10">
    <property type="entry name" value="BPP1347 like domain"/>
    <property type="match status" value="1"/>
</dbReference>
<dbReference type="EMBL" id="JAPMXC010000001">
    <property type="protein sequence ID" value="MCY0387181.1"/>
    <property type="molecule type" value="Genomic_DNA"/>
</dbReference>